<keyword evidence="1" id="KW-0175">Coiled coil</keyword>
<name>A0A161PKZ5_9BACI</name>
<proteinExistence type="predicted"/>
<gene>
    <name evidence="2" type="ORF">AZF04_01235</name>
</gene>
<organism evidence="2 3">
    <name type="scientific">Alkalihalobacillus trypoxylicola</name>
    <dbReference type="NCBI Taxonomy" id="519424"/>
    <lineage>
        <taxon>Bacteria</taxon>
        <taxon>Bacillati</taxon>
        <taxon>Bacillota</taxon>
        <taxon>Bacilli</taxon>
        <taxon>Bacillales</taxon>
        <taxon>Bacillaceae</taxon>
        <taxon>Alkalihalobacillus</taxon>
    </lineage>
</organism>
<dbReference type="EMBL" id="LTAO01000001">
    <property type="protein sequence ID" value="KYG34986.1"/>
    <property type="molecule type" value="Genomic_DNA"/>
</dbReference>
<reference evidence="2" key="1">
    <citation type="submission" date="2016-02" db="EMBL/GenBank/DDBJ databases">
        <title>Genome sequence of Bacillus trypoxylicola KCTC 13244(T).</title>
        <authorList>
            <person name="Jeong H."/>
            <person name="Park S.-H."/>
            <person name="Choi S.-K."/>
        </authorList>
    </citation>
    <scope>NUCLEOTIDE SEQUENCE [LARGE SCALE GENOMIC DNA]</scope>
    <source>
        <strain evidence="2">KCTC 13244</strain>
    </source>
</reference>
<dbReference type="Proteomes" id="UP000075806">
    <property type="component" value="Unassembled WGS sequence"/>
</dbReference>
<dbReference type="AlphaFoldDB" id="A0A161PKZ5"/>
<dbReference type="RefSeq" id="WP_045479145.1">
    <property type="nucleotide sequence ID" value="NZ_LTAO01000001.1"/>
</dbReference>
<evidence type="ECO:0008006" key="4">
    <source>
        <dbReference type="Google" id="ProtNLM"/>
    </source>
</evidence>
<accession>A0A161PKZ5</accession>
<sequence>MNHEKVEHDLTKMRKTIDEAKDKRYRAEARLEELENQEKRLLEELEDLGVKPEELENEITRLERQIEEELEKAWNMIPKELIKNGND</sequence>
<comment type="caution">
    <text evidence="2">The sequence shown here is derived from an EMBL/GenBank/DDBJ whole genome shotgun (WGS) entry which is preliminary data.</text>
</comment>
<protein>
    <recommendedName>
        <fullName evidence="4">Viral A-type inclusion protein</fullName>
    </recommendedName>
</protein>
<dbReference type="OrthoDB" id="2887406at2"/>
<dbReference type="Gene3D" id="1.20.5.340">
    <property type="match status" value="1"/>
</dbReference>
<evidence type="ECO:0000256" key="1">
    <source>
        <dbReference type="SAM" id="Coils"/>
    </source>
</evidence>
<feature type="coiled-coil region" evidence="1">
    <location>
        <begin position="3"/>
        <end position="72"/>
    </location>
</feature>
<keyword evidence="3" id="KW-1185">Reference proteome</keyword>
<dbReference type="STRING" id="519424.AZF04_01235"/>
<evidence type="ECO:0000313" key="3">
    <source>
        <dbReference type="Proteomes" id="UP000075806"/>
    </source>
</evidence>
<evidence type="ECO:0000313" key="2">
    <source>
        <dbReference type="EMBL" id="KYG34986.1"/>
    </source>
</evidence>